<evidence type="ECO:0000256" key="2">
    <source>
        <dbReference type="ARBA" id="ARBA00022596"/>
    </source>
</evidence>
<keyword evidence="3 5" id="KW-0479">Metal-binding</keyword>
<dbReference type="RefSeq" id="WP_146401798.1">
    <property type="nucleotide sequence ID" value="NZ_SJPJ01000001.1"/>
</dbReference>
<evidence type="ECO:0000256" key="3">
    <source>
        <dbReference type="ARBA" id="ARBA00022723"/>
    </source>
</evidence>
<reference evidence="6 7" key="1">
    <citation type="submission" date="2019-02" db="EMBL/GenBank/DDBJ databases">
        <title>Deep-cultivation of Planctomycetes and their phenomic and genomic characterization uncovers novel biology.</title>
        <authorList>
            <person name="Wiegand S."/>
            <person name="Jogler M."/>
            <person name="Boedeker C."/>
            <person name="Pinto D."/>
            <person name="Vollmers J."/>
            <person name="Rivas-Marin E."/>
            <person name="Kohn T."/>
            <person name="Peeters S.H."/>
            <person name="Heuer A."/>
            <person name="Rast P."/>
            <person name="Oberbeckmann S."/>
            <person name="Bunk B."/>
            <person name="Jeske O."/>
            <person name="Meyerdierks A."/>
            <person name="Storesund J.E."/>
            <person name="Kallscheuer N."/>
            <person name="Luecker S."/>
            <person name="Lage O.M."/>
            <person name="Pohl T."/>
            <person name="Merkel B.J."/>
            <person name="Hornburger P."/>
            <person name="Mueller R.-W."/>
            <person name="Bruemmer F."/>
            <person name="Labrenz M."/>
            <person name="Spormann A.M."/>
            <person name="Op Den Camp H."/>
            <person name="Overmann J."/>
            <person name="Amann R."/>
            <person name="Jetten M.S.M."/>
            <person name="Mascher T."/>
            <person name="Medema M.H."/>
            <person name="Devos D.P."/>
            <person name="Kaster A.-K."/>
            <person name="Ovreas L."/>
            <person name="Rohde M."/>
            <person name="Galperin M.Y."/>
            <person name="Jogler C."/>
        </authorList>
    </citation>
    <scope>NUCLEOTIDE SEQUENCE [LARGE SCALE GENOMIC DNA]</scope>
    <source>
        <strain evidence="6 7">CA13</strain>
    </source>
</reference>
<feature type="binding site" evidence="5">
    <location>
        <position position="76"/>
    </location>
    <ligand>
        <name>Zn(2+)</name>
        <dbReference type="ChEBI" id="CHEBI:29105"/>
    </ligand>
</feature>
<dbReference type="InterPro" id="IPR020538">
    <property type="entry name" value="Hydgase_Ni_incorp_HypA/HybF_CS"/>
</dbReference>
<evidence type="ECO:0000256" key="4">
    <source>
        <dbReference type="ARBA" id="ARBA00022833"/>
    </source>
</evidence>
<dbReference type="PIRSF" id="PIRSF004761">
    <property type="entry name" value="Hydrgn_mat_HypA"/>
    <property type="match status" value="1"/>
</dbReference>
<dbReference type="Proteomes" id="UP000315010">
    <property type="component" value="Unassembled WGS sequence"/>
</dbReference>
<organism evidence="6 7">
    <name type="scientific">Novipirellula herctigrandis</name>
    <dbReference type="NCBI Taxonomy" id="2527986"/>
    <lineage>
        <taxon>Bacteria</taxon>
        <taxon>Pseudomonadati</taxon>
        <taxon>Planctomycetota</taxon>
        <taxon>Planctomycetia</taxon>
        <taxon>Pirellulales</taxon>
        <taxon>Pirellulaceae</taxon>
        <taxon>Novipirellula</taxon>
    </lineage>
</organism>
<comment type="function">
    <text evidence="5">Involved in the maturation of [NiFe] hydrogenases. Required for nickel insertion into the metal center of the hydrogenase.</text>
</comment>
<dbReference type="AlphaFoldDB" id="A0A5C5ZAG0"/>
<dbReference type="Pfam" id="PF01155">
    <property type="entry name" value="HypA"/>
    <property type="match status" value="1"/>
</dbReference>
<keyword evidence="7" id="KW-1185">Reference proteome</keyword>
<dbReference type="GO" id="GO:0008270">
    <property type="term" value="F:zinc ion binding"/>
    <property type="evidence" value="ECO:0007669"/>
    <property type="project" value="UniProtKB-UniRule"/>
</dbReference>
<dbReference type="OrthoDB" id="9800361at2"/>
<comment type="caution">
    <text evidence="6">The sequence shown here is derived from an EMBL/GenBank/DDBJ whole genome shotgun (WGS) entry which is preliminary data.</text>
</comment>
<evidence type="ECO:0000313" key="6">
    <source>
        <dbReference type="EMBL" id="TWT84198.1"/>
    </source>
</evidence>
<feature type="binding site" evidence="5">
    <location>
        <position position="90"/>
    </location>
    <ligand>
        <name>Zn(2+)</name>
        <dbReference type="ChEBI" id="CHEBI:29105"/>
    </ligand>
</feature>
<name>A0A5C5ZAG0_9BACT</name>
<gene>
    <name evidence="5" type="primary">hypA</name>
    <name evidence="6" type="ORF">CA13_56740</name>
</gene>
<evidence type="ECO:0000256" key="5">
    <source>
        <dbReference type="HAMAP-Rule" id="MF_00213"/>
    </source>
</evidence>
<dbReference type="EMBL" id="SJPJ01000001">
    <property type="protein sequence ID" value="TWT84198.1"/>
    <property type="molecule type" value="Genomic_DNA"/>
</dbReference>
<sequence>MHELSIALNLLEVAQQTMSEHAESELVAIHIRLGPMSGVVREALESAYLIAREESFCPNAALVIEETELMVDCPKCGDHQVAVSLNDLRCRKCGTVSGRIVGGREMEISALEVKDE</sequence>
<dbReference type="InterPro" id="IPR000688">
    <property type="entry name" value="HypA/HybF"/>
</dbReference>
<comment type="similarity">
    <text evidence="1 5">Belongs to the HypA/HybF family.</text>
</comment>
<dbReference type="Gene3D" id="3.30.2320.80">
    <property type="match status" value="1"/>
</dbReference>
<dbReference type="PANTHER" id="PTHR34535">
    <property type="entry name" value="HYDROGENASE MATURATION FACTOR HYPA"/>
    <property type="match status" value="1"/>
</dbReference>
<keyword evidence="4 5" id="KW-0862">Zinc</keyword>
<keyword evidence="2 5" id="KW-0533">Nickel</keyword>
<feature type="binding site" evidence="5">
    <location>
        <position position="73"/>
    </location>
    <ligand>
        <name>Zn(2+)</name>
        <dbReference type="ChEBI" id="CHEBI:29105"/>
    </ligand>
</feature>
<feature type="binding site" evidence="5">
    <location>
        <position position="93"/>
    </location>
    <ligand>
        <name>Zn(2+)</name>
        <dbReference type="ChEBI" id="CHEBI:29105"/>
    </ligand>
</feature>
<dbReference type="GO" id="GO:0016151">
    <property type="term" value="F:nickel cation binding"/>
    <property type="evidence" value="ECO:0007669"/>
    <property type="project" value="UniProtKB-UniRule"/>
</dbReference>
<feature type="binding site" evidence="5">
    <location>
        <position position="2"/>
    </location>
    <ligand>
        <name>Ni(2+)</name>
        <dbReference type="ChEBI" id="CHEBI:49786"/>
    </ligand>
</feature>
<dbReference type="GO" id="GO:0051604">
    <property type="term" value="P:protein maturation"/>
    <property type="evidence" value="ECO:0007669"/>
    <property type="project" value="InterPro"/>
</dbReference>
<dbReference type="HAMAP" id="MF_00213">
    <property type="entry name" value="HypA_HybF"/>
    <property type="match status" value="1"/>
</dbReference>
<evidence type="ECO:0000313" key="7">
    <source>
        <dbReference type="Proteomes" id="UP000315010"/>
    </source>
</evidence>
<accession>A0A5C5ZAG0</accession>
<proteinExistence type="inferred from homology"/>
<evidence type="ECO:0000256" key="1">
    <source>
        <dbReference type="ARBA" id="ARBA00010748"/>
    </source>
</evidence>
<protein>
    <recommendedName>
        <fullName evidence="5">Hydrogenase maturation factor HypA</fullName>
    </recommendedName>
</protein>
<dbReference type="PANTHER" id="PTHR34535:SF3">
    <property type="entry name" value="HYDROGENASE MATURATION FACTOR HYPA"/>
    <property type="match status" value="1"/>
</dbReference>
<dbReference type="PROSITE" id="PS01249">
    <property type="entry name" value="HYPA"/>
    <property type="match status" value="1"/>
</dbReference>